<dbReference type="PANTHER" id="PTHR43236:SF1">
    <property type="entry name" value="BLL7220 PROTEIN"/>
    <property type="match status" value="1"/>
</dbReference>
<dbReference type="OrthoDB" id="9816277at2"/>
<dbReference type="Pfam" id="PF06114">
    <property type="entry name" value="Peptidase_M78"/>
    <property type="match status" value="1"/>
</dbReference>
<dbReference type="CDD" id="cd00093">
    <property type="entry name" value="HTH_XRE"/>
    <property type="match status" value="1"/>
</dbReference>
<sequence length="381" mass="44479">MALNSHNIIPARIKEARESRGLSMAELSDLIEVTSQAISQYEKGIIKPSVFTLKQLSNTLRFPFSFFYKPKREKSCDNSPVFFRAVKSTPKKFRNAYSYYIEWADEIYNYLNQYIKFPEVSLPDVSSYINGESLDFETIEEIALKVRKYWELGDEPINNLVELLEDKGIILCRIKFKNKKIDAFSQWFNGKPYIFLGSEKGSAVRSRFDAAHELGHLLLHPHLKIDDVYRKDVSDRIEAEAHYFAGALLMPITSFPKEVIHNSIDYLLMLKEKWKTSVSAMIMRSKQLNLFSENQINYLNRQMTTRQMWRREPLDDIIEPEEPKLLNEAVDLVLKNKVITSDQFLNDISLFQNEIINICCLSDDIFDPPKKEHKIELKVIK</sequence>
<dbReference type="Pfam" id="PF01381">
    <property type="entry name" value="HTH_3"/>
    <property type="match status" value="1"/>
</dbReference>
<keyword evidence="4" id="KW-1185">Reference proteome</keyword>
<dbReference type="PROSITE" id="PS50943">
    <property type="entry name" value="HTH_CROC1"/>
    <property type="match status" value="1"/>
</dbReference>
<dbReference type="SMART" id="SM00530">
    <property type="entry name" value="HTH_XRE"/>
    <property type="match status" value="1"/>
</dbReference>
<evidence type="ECO:0000259" key="2">
    <source>
        <dbReference type="PROSITE" id="PS50943"/>
    </source>
</evidence>
<protein>
    <submittedName>
        <fullName evidence="3">Zn-dependent peptidase ImmA, M78 family</fullName>
    </submittedName>
</protein>
<dbReference type="RefSeq" id="WP_090445152.1">
    <property type="nucleotide sequence ID" value="NZ_FOHU01000014.1"/>
</dbReference>
<dbReference type="GO" id="GO:0003677">
    <property type="term" value="F:DNA binding"/>
    <property type="evidence" value="ECO:0007669"/>
    <property type="project" value="InterPro"/>
</dbReference>
<organism evidence="3 4">
    <name type="scientific">Natronincola peptidivorans</name>
    <dbReference type="NCBI Taxonomy" id="426128"/>
    <lineage>
        <taxon>Bacteria</taxon>
        <taxon>Bacillati</taxon>
        <taxon>Bacillota</taxon>
        <taxon>Clostridia</taxon>
        <taxon>Peptostreptococcales</taxon>
        <taxon>Natronincolaceae</taxon>
        <taxon>Natronincola</taxon>
    </lineage>
</organism>
<dbReference type="Gene3D" id="1.10.10.2910">
    <property type="match status" value="1"/>
</dbReference>
<reference evidence="3 4" key="1">
    <citation type="submission" date="2016-10" db="EMBL/GenBank/DDBJ databases">
        <authorList>
            <person name="de Groot N.N."/>
        </authorList>
    </citation>
    <scope>NUCLEOTIDE SEQUENCE [LARGE SCALE GENOMIC DNA]</scope>
    <source>
        <strain evidence="3 4">DSM 18979</strain>
    </source>
</reference>
<accession>A0A1I0FAQ0</accession>
<proteinExistence type="inferred from homology"/>
<evidence type="ECO:0000313" key="4">
    <source>
        <dbReference type="Proteomes" id="UP000199568"/>
    </source>
</evidence>
<feature type="domain" description="HTH cro/C1-type" evidence="2">
    <location>
        <begin position="13"/>
        <end position="67"/>
    </location>
</feature>
<dbReference type="InterPro" id="IPR001387">
    <property type="entry name" value="Cro/C1-type_HTH"/>
</dbReference>
<dbReference type="STRING" id="426128.SAMN05660297_02726"/>
<dbReference type="AlphaFoldDB" id="A0A1I0FAQ0"/>
<comment type="similarity">
    <text evidence="1">Belongs to the short-chain fatty acyl-CoA assimilation regulator (ScfR) family.</text>
</comment>
<dbReference type="InterPro" id="IPR052345">
    <property type="entry name" value="Rad_response_metalloprotease"/>
</dbReference>
<gene>
    <name evidence="3" type="ORF">SAMN05660297_02726</name>
</gene>
<dbReference type="EMBL" id="FOHU01000014">
    <property type="protein sequence ID" value="SET54903.1"/>
    <property type="molecule type" value="Genomic_DNA"/>
</dbReference>
<dbReference type="SUPFAM" id="SSF47413">
    <property type="entry name" value="lambda repressor-like DNA-binding domains"/>
    <property type="match status" value="1"/>
</dbReference>
<dbReference type="Gene3D" id="1.10.260.40">
    <property type="entry name" value="lambda repressor-like DNA-binding domains"/>
    <property type="match status" value="1"/>
</dbReference>
<dbReference type="InterPro" id="IPR010359">
    <property type="entry name" value="IrrE_HExxH"/>
</dbReference>
<dbReference type="Proteomes" id="UP000199568">
    <property type="component" value="Unassembled WGS sequence"/>
</dbReference>
<evidence type="ECO:0000313" key="3">
    <source>
        <dbReference type="EMBL" id="SET54903.1"/>
    </source>
</evidence>
<dbReference type="InterPro" id="IPR010982">
    <property type="entry name" value="Lambda_DNA-bd_dom_sf"/>
</dbReference>
<evidence type="ECO:0000256" key="1">
    <source>
        <dbReference type="ARBA" id="ARBA00007227"/>
    </source>
</evidence>
<name>A0A1I0FAQ0_9FIRM</name>
<dbReference type="PANTHER" id="PTHR43236">
    <property type="entry name" value="ANTITOXIN HIGA1"/>
    <property type="match status" value="1"/>
</dbReference>